<organism evidence="2">
    <name type="scientific">marine sediment metagenome</name>
    <dbReference type="NCBI Taxonomy" id="412755"/>
    <lineage>
        <taxon>unclassified sequences</taxon>
        <taxon>metagenomes</taxon>
        <taxon>ecological metagenomes</taxon>
    </lineage>
</organism>
<reference evidence="2" key="1">
    <citation type="journal article" date="2015" name="Nature">
        <title>Complex archaea that bridge the gap between prokaryotes and eukaryotes.</title>
        <authorList>
            <person name="Spang A."/>
            <person name="Saw J.H."/>
            <person name="Jorgensen S.L."/>
            <person name="Zaremba-Niedzwiedzka K."/>
            <person name="Martijn J."/>
            <person name="Lind A.E."/>
            <person name="van Eijk R."/>
            <person name="Schleper C."/>
            <person name="Guy L."/>
            <person name="Ettema T.J."/>
        </authorList>
    </citation>
    <scope>NUCLEOTIDE SEQUENCE</scope>
</reference>
<gene>
    <name evidence="2" type="ORF">LCGC14_2061310</name>
</gene>
<sequence length="133" mass="14885">PPQAGDVETTADMVTIIARRRERVSPGLVKAPTYTNTINSGSVFGDLKHIWKCAISGSTDDGGDTWNVVYEFQRNWPDTWNPVIVWRDPETGKPGIDVTRPADRYPPSEGNGSKVVQLRRSTNFRNLQLPIFD</sequence>
<accession>A0A0F9ELB2</accession>
<feature type="non-terminal residue" evidence="2">
    <location>
        <position position="1"/>
    </location>
</feature>
<feature type="region of interest" description="Disordered" evidence="1">
    <location>
        <begin position="90"/>
        <end position="113"/>
    </location>
</feature>
<dbReference type="AlphaFoldDB" id="A0A0F9ELB2"/>
<evidence type="ECO:0000313" key="2">
    <source>
        <dbReference type="EMBL" id="KKL74799.1"/>
    </source>
</evidence>
<protein>
    <submittedName>
        <fullName evidence="2">Uncharacterized protein</fullName>
    </submittedName>
</protein>
<proteinExistence type="predicted"/>
<name>A0A0F9ELB2_9ZZZZ</name>
<comment type="caution">
    <text evidence="2">The sequence shown here is derived from an EMBL/GenBank/DDBJ whole genome shotgun (WGS) entry which is preliminary data.</text>
</comment>
<dbReference type="EMBL" id="LAZR01024540">
    <property type="protein sequence ID" value="KKL74799.1"/>
    <property type="molecule type" value="Genomic_DNA"/>
</dbReference>
<evidence type="ECO:0000256" key="1">
    <source>
        <dbReference type="SAM" id="MobiDB-lite"/>
    </source>
</evidence>